<dbReference type="InterPro" id="IPR004179">
    <property type="entry name" value="Sec63-dom"/>
</dbReference>
<dbReference type="Pfam" id="PF02889">
    <property type="entry name" value="Sec63"/>
    <property type="match status" value="2"/>
</dbReference>
<evidence type="ECO:0000256" key="10">
    <source>
        <dbReference type="ARBA" id="ARBA00022806"/>
    </source>
</evidence>
<evidence type="ECO:0000256" key="5">
    <source>
        <dbReference type="ARBA" id="ARBA00022490"/>
    </source>
</evidence>
<dbReference type="InterPro" id="IPR014756">
    <property type="entry name" value="Ig_E-set"/>
</dbReference>
<evidence type="ECO:0000313" key="22">
    <source>
        <dbReference type="Proteomes" id="UP000265120"/>
    </source>
</evidence>
<dbReference type="InParanoid" id="A0A3P8W0L8"/>
<dbReference type="GO" id="GO:0016787">
    <property type="term" value="F:hydrolase activity"/>
    <property type="evidence" value="ECO:0007669"/>
    <property type="project" value="UniProtKB-KW"/>
</dbReference>
<dbReference type="SUPFAM" id="SSF158702">
    <property type="entry name" value="Sec63 N-terminal domain-like"/>
    <property type="match status" value="2"/>
</dbReference>
<dbReference type="InterPro" id="IPR036388">
    <property type="entry name" value="WH-like_DNA-bd_sf"/>
</dbReference>
<dbReference type="KEGG" id="csem:103388875"/>
<dbReference type="Proteomes" id="UP000265120">
    <property type="component" value="Chromosome 13"/>
</dbReference>
<dbReference type="PANTHER" id="PTHR47961">
    <property type="entry name" value="DNA POLYMERASE THETA, PUTATIVE (AFU_ORTHOLOGUE AFUA_1G05260)-RELATED"/>
    <property type="match status" value="1"/>
</dbReference>
<protein>
    <recommendedName>
        <fullName evidence="4">Activating signal cointegrator 1 complex subunit 3</fullName>
        <ecNumber evidence="16">5.6.2.4</ecNumber>
    </recommendedName>
</protein>
<evidence type="ECO:0000256" key="12">
    <source>
        <dbReference type="ARBA" id="ARBA00023204"/>
    </source>
</evidence>
<dbReference type="Gene3D" id="3.40.50.300">
    <property type="entry name" value="P-loop containing nucleotide triphosphate hydrolases"/>
    <property type="match status" value="4"/>
</dbReference>
<dbReference type="SMART" id="SM00487">
    <property type="entry name" value="DEXDc"/>
    <property type="match status" value="2"/>
</dbReference>
<feature type="domain" description="Helicase C-terminal" evidence="20">
    <location>
        <begin position="1544"/>
        <end position="1751"/>
    </location>
</feature>
<dbReference type="Ensembl" id="ENSCSET00000020349.1">
    <property type="protein sequence ID" value="ENSCSEP00000020102.1"/>
    <property type="gene ID" value="ENSCSEG00000012811.1"/>
</dbReference>
<feature type="region of interest" description="Disordered" evidence="18">
    <location>
        <begin position="202"/>
        <end position="225"/>
    </location>
</feature>
<evidence type="ECO:0000313" key="21">
    <source>
        <dbReference type="Ensembl" id="ENSCSEP00000020102.1"/>
    </source>
</evidence>
<dbReference type="FunFam" id="2.60.40.150:FF:000113">
    <property type="entry name" value="activating signal cointegrator 1 complex subunit 3"/>
    <property type="match status" value="1"/>
</dbReference>
<reference evidence="21 22" key="1">
    <citation type="journal article" date="2014" name="Nat. Genet.">
        <title>Whole-genome sequence of a flatfish provides insights into ZW sex chromosome evolution and adaptation to a benthic lifestyle.</title>
        <authorList>
            <person name="Chen S."/>
            <person name="Zhang G."/>
            <person name="Shao C."/>
            <person name="Huang Q."/>
            <person name="Liu G."/>
            <person name="Zhang P."/>
            <person name="Song W."/>
            <person name="An N."/>
            <person name="Chalopin D."/>
            <person name="Volff J.N."/>
            <person name="Hong Y."/>
            <person name="Li Q."/>
            <person name="Sha Z."/>
            <person name="Zhou H."/>
            <person name="Xie M."/>
            <person name="Yu Q."/>
            <person name="Liu Y."/>
            <person name="Xiang H."/>
            <person name="Wang N."/>
            <person name="Wu K."/>
            <person name="Yang C."/>
            <person name="Zhou Q."/>
            <person name="Liao X."/>
            <person name="Yang L."/>
            <person name="Hu Q."/>
            <person name="Zhang J."/>
            <person name="Meng L."/>
            <person name="Jin L."/>
            <person name="Tian Y."/>
            <person name="Lian J."/>
            <person name="Yang J."/>
            <person name="Miao G."/>
            <person name="Liu S."/>
            <person name="Liang Z."/>
            <person name="Yan F."/>
            <person name="Li Y."/>
            <person name="Sun B."/>
            <person name="Zhang H."/>
            <person name="Zhang J."/>
            <person name="Zhu Y."/>
            <person name="Du M."/>
            <person name="Zhao Y."/>
            <person name="Schartl M."/>
            <person name="Tang Q."/>
            <person name="Wang J."/>
        </authorList>
    </citation>
    <scope>NUCLEOTIDE SEQUENCE</scope>
</reference>
<dbReference type="SMART" id="SM00973">
    <property type="entry name" value="Sec63"/>
    <property type="match status" value="2"/>
</dbReference>
<keyword evidence="6" id="KW-0677">Repeat</keyword>
<dbReference type="GeneTree" id="ENSGT00940000155377"/>
<dbReference type="OMA" id="MCSATEF"/>
<dbReference type="InterPro" id="IPR011545">
    <property type="entry name" value="DEAD/DEAH_box_helicase_dom"/>
</dbReference>
<dbReference type="InterPro" id="IPR050474">
    <property type="entry name" value="Hel308_SKI2-like"/>
</dbReference>
<dbReference type="FunFam" id="2.60.40.150:FF:000004">
    <property type="entry name" value="RNA helicase, activating signal cointegrator 1"/>
    <property type="match status" value="1"/>
</dbReference>
<dbReference type="FunFam" id="3.40.50.300:FF:000062">
    <property type="entry name" value="U5 small nuclear ribonucleoprotein helicase"/>
    <property type="match status" value="1"/>
</dbReference>
<evidence type="ECO:0000256" key="13">
    <source>
        <dbReference type="ARBA" id="ARBA00023235"/>
    </source>
</evidence>
<evidence type="ECO:0000256" key="2">
    <source>
        <dbReference type="ARBA" id="ARBA00004514"/>
    </source>
</evidence>
<dbReference type="Pfam" id="PF00270">
    <property type="entry name" value="DEAD"/>
    <property type="match status" value="2"/>
</dbReference>
<keyword evidence="13" id="KW-0413">Isomerase</keyword>
<reference evidence="21" key="2">
    <citation type="submission" date="2025-08" db="UniProtKB">
        <authorList>
            <consortium name="Ensembl"/>
        </authorList>
    </citation>
    <scope>IDENTIFICATION</scope>
</reference>
<keyword evidence="11" id="KW-0067">ATP-binding</keyword>
<evidence type="ECO:0000256" key="6">
    <source>
        <dbReference type="ARBA" id="ARBA00022737"/>
    </source>
</evidence>
<comment type="similarity">
    <text evidence="3">Belongs to the helicase family.</text>
</comment>
<feature type="region of interest" description="Disordered" evidence="18">
    <location>
        <begin position="343"/>
        <end position="372"/>
    </location>
</feature>
<dbReference type="InterPro" id="IPR014001">
    <property type="entry name" value="Helicase_ATP-bd"/>
</dbReference>
<evidence type="ECO:0000256" key="1">
    <source>
        <dbReference type="ARBA" id="ARBA00004324"/>
    </source>
</evidence>
<evidence type="ECO:0000256" key="18">
    <source>
        <dbReference type="SAM" id="MobiDB-lite"/>
    </source>
</evidence>
<dbReference type="InterPro" id="IPR058856">
    <property type="entry name" value="ASCC3_N"/>
</dbReference>
<dbReference type="PROSITE" id="PS51194">
    <property type="entry name" value="HELICASE_CTER"/>
    <property type="match status" value="2"/>
</dbReference>
<dbReference type="EC" id="5.6.2.4" evidence="16"/>
<dbReference type="CDD" id="cd18795">
    <property type="entry name" value="SF2_C_Ski2"/>
    <property type="match status" value="2"/>
</dbReference>
<dbReference type="PANTHER" id="PTHR47961:SF13">
    <property type="entry name" value="ACTIVATING SIGNAL COINTEGRATOR 1 COMPLEX SUBUNIT 3"/>
    <property type="match status" value="1"/>
</dbReference>
<comment type="catalytic activity">
    <reaction evidence="15">
        <text>Couples ATP hydrolysis with the unwinding of duplex DNA by translocating in the 3'-5' direction.</text>
        <dbReference type="EC" id="5.6.2.4"/>
    </reaction>
</comment>
<evidence type="ECO:0000256" key="3">
    <source>
        <dbReference type="ARBA" id="ARBA00008708"/>
    </source>
</evidence>
<comment type="catalytic activity">
    <reaction evidence="17">
        <text>ATP + H2O = ADP + phosphate + H(+)</text>
        <dbReference type="Rhea" id="RHEA:13065"/>
        <dbReference type="ChEBI" id="CHEBI:15377"/>
        <dbReference type="ChEBI" id="CHEBI:15378"/>
        <dbReference type="ChEBI" id="CHEBI:30616"/>
        <dbReference type="ChEBI" id="CHEBI:43474"/>
        <dbReference type="ChEBI" id="CHEBI:456216"/>
        <dbReference type="EC" id="5.6.2.4"/>
    </reaction>
</comment>
<dbReference type="GO" id="GO:0043138">
    <property type="term" value="F:3'-5' DNA helicase activity"/>
    <property type="evidence" value="ECO:0007669"/>
    <property type="project" value="UniProtKB-EC"/>
</dbReference>
<sequence>MSHPRLTGALRSFSNVCKKEDFTEQRYDLKTKRLKRQELFAKEGLTWQKIVHFCSEHQDRAKQQAASQELKSLLLAAKQIVGADHGQEAIESAAVFLFETFHNKDHVGTEETRSIRQMFGPFPSVAAETSCNCVARLVAPLENSNVEDFIQTHSSHHNSKRGSSFGRNIVFSYDCYTLDPLEDFPSSSSHKDMSLDMTSFLNKQQSGRKATSEEEATTSGRTSTCGDGAVLRAEVEKYLSRGNMISSSPEELCTSLFEMLASGKSDDELQNELFELLGPDGLEMISVLLQQRVAIVDCFLNNPHERVSFPPDFSQKVETTKPMFGCQVTIQSEQEKQMMKMYRRGEKRERKRGKGAEDSDASDASVTFDPREMRAQREQALLTARREPILSRDRTYERIQYPNVYDIYAEAMKMPAFVGGARVLLPEGIRRENNKMYEEVEIPPNEAMPVGFEEKAVFISELDEIGQLVFKGMKRLNRIQSMVFETAYNTNENLLICAPTGAGKTNIAMLTVLHEIRQHLQPGGVIKKDEFKIVYVAPMKALAAEMTNYFGKRLEPLGIAVKELTGDMQLTKGEILRTQMLVTTPEKWDVVTRKSVGDVALSQQVRLLILDEVHLLHEDRGPVLESLVARTIRQVESTQSMIRILGLSATLPNYLDVASFLHVNPYIGLFFFDNRFRPVPLGQTFVGIKSTNKIQQIHDMEEVCYNNVLEQVKAGHQVMVFVHARNATVRTAMSLIEMAKNFGDISFFQPNQGPEYGQCEKQIQRSRNKQMKEMFPEGFGIHHAGMLRSDRNLMESMFSKGLLKVLVCTATLAWGVNLPAHAVIIKGTQIYDAKRGALVDLGILDVMQIFGRAGRPQFDKCGEGTIITTHDKLSHYLTLLTQRNPIESQFLDSLADNLNAEVALGTVTNVEEAVKWLSYTYFYVRMRANPLAYGINHRAYQMDPSLELYRRELVVEAGRKLDKARMIRFEERTGYFASTDLGRTASHFYIKYNTIETFNELFNSQRTEADILNIVSKAEEFEQLKIRDEESEELEQLQSDYCQLIAAGGVENSYGKVNILLQTYIGRGEVDSFSLISDLSYVAQNAARIVRALFEIALRKRWPAMTYRLLTLCKVIDKRLWGFAHPLRQFPNLSHHVLNRLEEKKLTVDKLKDMRKDEIGHMLHHVNVGLTVKQCVHQIPSISMEASIQPITRTVLRIRLTVTPEFRWNDQVHGSVSEPWWLWVEDPINDHIYHSEYILLQKKQVVSGEPQYIVFTIPIFEPLPSQYYIKAVSDRWIGAESVCIINFQNLILPDRHPPHTELLDLQPLPITALGNQHYESLYKFTHYNPIQTQIFHTLYHTDTNVLLGAPTGSGKTIAAEMAMFRVFNKYPTSKVVYIAPLKALVRERIEDWKIRIEENLGKKVVELTGDVTPDMRAIAQADLIVTTPEKWDGVSRSWQNRSYVQKVAILIIDEIHLLGEDRGPVLEVIVSRTNFISSHTTRTVRVVGLSTALANARDLADWLGIKQVGLFNFRPSVRPVPLEVHIHGFPGQHYCPRMASMNKPTFQAIRSHSPAKPVLIFVSSRRQTRLTALDLIAYLATEDNPKQWLHQDEREIEAIIATVRDSNLKLTLAFGIGMHHAGLHERDRKTVEELFVNCKIQVLIATSTLAWGVNFPAHLVVVKGTEYYDGKSRRYVDYPITDVLQMMGRAGRPQFDDQGKAVILVHDIKKDFYKKFLYEPFPVESSLLTVLSDHLNAEIAAGTISSKQDSMDYITWTYFFRRLVMNPSYYSLEDISHESINKYLSNLVQRSLQDLECSYCIEIKEDDQTIEPLTYGRIASYYYLKHQTVRMFKERLKAELPLHELLSILTDAEEYSELPVRHNEDQLNSQLAQQLPLQVNPHSFDSAHTKTHLLLQAHFSQAQLPCSDYTTDTKTVLDNAIRICQSMLDVAANEGWLVAAISICNLVQMIVQGRWLHDSSLLTLPHVEQQDLYLFRKWANRKDRRDKGGFSGPIEGLPELIAACDGKETTFAAILSQEFHSNQIAQAWSYLSHLPVLEVKLSVKGWWEESKEQTERLLPTAGGNLRDERSWLQVHSDQEYVLQVSLRRINVNQQRRKQDSKAQAPRFPKAKDEGWFLVMGEVDRRELVALKRVGYVRNRSSVSLAFFTPEKTGKCIYTLYLMSDSYLGLDQQYDIHLNVTPASIAAQVNTEVSDSVSSISLS</sequence>
<keyword evidence="10" id="KW-0347">Helicase</keyword>
<dbReference type="SUPFAM" id="SSF46785">
    <property type="entry name" value="Winged helix' DNA-binding domain"/>
    <property type="match status" value="2"/>
</dbReference>
<evidence type="ECO:0000256" key="4">
    <source>
        <dbReference type="ARBA" id="ARBA00014590"/>
    </source>
</evidence>
<dbReference type="Pfam" id="PF00271">
    <property type="entry name" value="Helicase_C"/>
    <property type="match status" value="2"/>
</dbReference>
<dbReference type="RefSeq" id="XP_008322294.1">
    <property type="nucleotide sequence ID" value="XM_008324072.3"/>
</dbReference>
<dbReference type="Gene3D" id="1.10.10.10">
    <property type="entry name" value="Winged helix-like DNA-binding domain superfamily/Winged helix DNA-binding domain"/>
    <property type="match status" value="2"/>
</dbReference>
<dbReference type="FunFam" id="3.40.50.300:FF:000231">
    <property type="entry name" value="Activating signal cointegrator 1 complex subunit 3"/>
    <property type="match status" value="1"/>
</dbReference>
<evidence type="ECO:0000259" key="19">
    <source>
        <dbReference type="PROSITE" id="PS51192"/>
    </source>
</evidence>
<dbReference type="InterPro" id="IPR027417">
    <property type="entry name" value="P-loop_NTPase"/>
</dbReference>
<dbReference type="SUPFAM" id="SSF52540">
    <property type="entry name" value="P-loop containing nucleoside triphosphate hydrolases"/>
    <property type="match status" value="4"/>
</dbReference>
<dbReference type="InterPro" id="IPR036390">
    <property type="entry name" value="WH_DNA-bd_sf"/>
</dbReference>
<dbReference type="GO" id="GO:0016607">
    <property type="term" value="C:nuclear speck"/>
    <property type="evidence" value="ECO:0007669"/>
    <property type="project" value="UniProtKB-SubCell"/>
</dbReference>
<reference evidence="21" key="3">
    <citation type="submission" date="2025-09" db="UniProtKB">
        <authorList>
            <consortium name="Ensembl"/>
        </authorList>
    </citation>
    <scope>IDENTIFICATION</scope>
</reference>
<dbReference type="GeneID" id="103388875"/>
<feature type="domain" description="Helicase ATP-binding" evidence="19">
    <location>
        <begin position="1336"/>
        <end position="1511"/>
    </location>
</feature>
<dbReference type="FunFam" id="1.10.150.20:FF:000028">
    <property type="entry name" value="activating signal cointegrator 1 complex subunit 3"/>
    <property type="match status" value="1"/>
</dbReference>
<evidence type="ECO:0000256" key="16">
    <source>
        <dbReference type="ARBA" id="ARBA00034808"/>
    </source>
</evidence>
<dbReference type="CDD" id="cd18020">
    <property type="entry name" value="DEXHc_ASCC3_1"/>
    <property type="match status" value="1"/>
</dbReference>
<dbReference type="GO" id="GO:0005829">
    <property type="term" value="C:cytosol"/>
    <property type="evidence" value="ECO:0007669"/>
    <property type="project" value="UniProtKB-SubCell"/>
</dbReference>
<dbReference type="GO" id="GO:0003676">
    <property type="term" value="F:nucleic acid binding"/>
    <property type="evidence" value="ECO:0007669"/>
    <property type="project" value="InterPro"/>
</dbReference>
<evidence type="ECO:0000259" key="20">
    <source>
        <dbReference type="PROSITE" id="PS51194"/>
    </source>
</evidence>
<dbReference type="SMART" id="SM00382">
    <property type="entry name" value="AAA"/>
    <property type="match status" value="2"/>
</dbReference>
<dbReference type="Pfam" id="PF26582">
    <property type="entry name" value="ASCC3_N"/>
    <property type="match status" value="1"/>
</dbReference>
<dbReference type="FunFam" id="3.40.50.300:FF:000102">
    <property type="entry name" value="RNA helicase, activating signal cointegrator 1"/>
    <property type="match status" value="1"/>
</dbReference>
<dbReference type="FunFam" id="1.10.3380.10:FF:000002">
    <property type="entry name" value="Activating signal cointegrator 1 complex subunit 3"/>
    <property type="match status" value="1"/>
</dbReference>
<dbReference type="PROSITE" id="PS51192">
    <property type="entry name" value="HELICASE_ATP_BIND_1"/>
    <property type="match status" value="2"/>
</dbReference>
<dbReference type="GO" id="GO:0006281">
    <property type="term" value="P:DNA repair"/>
    <property type="evidence" value="ECO:0007669"/>
    <property type="project" value="UniProtKB-KW"/>
</dbReference>
<dbReference type="GO" id="GO:0005524">
    <property type="term" value="F:ATP binding"/>
    <property type="evidence" value="ECO:0007669"/>
    <property type="project" value="UniProtKB-KW"/>
</dbReference>
<evidence type="ECO:0000256" key="15">
    <source>
        <dbReference type="ARBA" id="ARBA00034617"/>
    </source>
</evidence>
<dbReference type="InterPro" id="IPR035892">
    <property type="entry name" value="C2_domain_sf"/>
</dbReference>
<dbReference type="CTD" id="10973"/>
<dbReference type="SMART" id="SM00490">
    <property type="entry name" value="HELICc"/>
    <property type="match status" value="2"/>
</dbReference>
<evidence type="ECO:0000256" key="7">
    <source>
        <dbReference type="ARBA" id="ARBA00022741"/>
    </source>
</evidence>
<dbReference type="InterPro" id="IPR003593">
    <property type="entry name" value="AAA+_ATPase"/>
</dbReference>
<dbReference type="Pfam" id="PF23445">
    <property type="entry name" value="WHD_SNRNP200"/>
    <property type="match status" value="2"/>
</dbReference>
<dbReference type="FunFam" id="3.40.50.300:FF:000198">
    <property type="entry name" value="Activating signal cointegrator 1 complex subunit"/>
    <property type="match status" value="1"/>
</dbReference>
<keyword evidence="7" id="KW-0547">Nucleotide-binding</keyword>
<dbReference type="PIRSF" id="PIRSF039073">
    <property type="entry name" value="BRR2"/>
    <property type="match status" value="1"/>
</dbReference>
<dbReference type="OrthoDB" id="5575at2759"/>
<dbReference type="STRING" id="244447.ENSCSEP00000020102"/>
<proteinExistence type="inferred from homology"/>
<dbReference type="Gene3D" id="2.60.40.150">
    <property type="entry name" value="C2 domain"/>
    <property type="match status" value="2"/>
</dbReference>
<accession>A0A3P8W0L8</accession>
<keyword evidence="9" id="KW-0378">Hydrolase</keyword>
<keyword evidence="14" id="KW-0539">Nucleus</keyword>
<evidence type="ECO:0000256" key="17">
    <source>
        <dbReference type="ARBA" id="ARBA00048988"/>
    </source>
</evidence>
<keyword evidence="8" id="KW-0227">DNA damage</keyword>
<feature type="domain" description="Helicase ATP-binding" evidence="19">
    <location>
        <begin position="485"/>
        <end position="669"/>
    </location>
</feature>
<dbReference type="GO" id="GO:0007399">
    <property type="term" value="P:nervous system development"/>
    <property type="evidence" value="ECO:0007669"/>
    <property type="project" value="UniProtKB-ARBA"/>
</dbReference>
<name>A0A3P8W0L8_CYNSE</name>
<dbReference type="FunFam" id="1.10.10.10:FF:000012">
    <property type="entry name" value="U5 small nuclear ribonucleoprotein helicase"/>
    <property type="match status" value="1"/>
</dbReference>
<evidence type="ECO:0000256" key="9">
    <source>
        <dbReference type="ARBA" id="ARBA00022801"/>
    </source>
</evidence>
<feature type="domain" description="Helicase C-terminal" evidence="20">
    <location>
        <begin position="704"/>
        <end position="918"/>
    </location>
</feature>
<dbReference type="SUPFAM" id="SSF81296">
    <property type="entry name" value="E set domains"/>
    <property type="match status" value="1"/>
</dbReference>
<dbReference type="InterPro" id="IPR001650">
    <property type="entry name" value="Helicase_C-like"/>
</dbReference>
<dbReference type="FunFam" id="1.10.3380.10:FF:000001">
    <property type="entry name" value="U5 small nuclear ribonucleoprotein helicase"/>
    <property type="match status" value="1"/>
</dbReference>
<keyword evidence="5" id="KW-0963">Cytoplasm</keyword>
<dbReference type="Gene3D" id="1.10.150.20">
    <property type="entry name" value="5' to 3' exonuclease, C-terminal subdomain"/>
    <property type="match status" value="1"/>
</dbReference>
<keyword evidence="22" id="KW-1185">Reference proteome</keyword>
<evidence type="ECO:0000256" key="11">
    <source>
        <dbReference type="ARBA" id="ARBA00022840"/>
    </source>
</evidence>
<comment type="subcellular location">
    <subcellularLocation>
        <location evidence="2">Cytoplasm</location>
        <location evidence="2">Cytosol</location>
    </subcellularLocation>
    <subcellularLocation>
        <location evidence="1">Nucleus speckle</location>
    </subcellularLocation>
</comment>
<keyword evidence="12" id="KW-0234">DNA repair</keyword>
<dbReference type="FunFam" id="1.10.10.10:FF:000024">
    <property type="entry name" value="U5 small nuclear ribonucleoprotein helicase"/>
    <property type="match status" value="1"/>
</dbReference>
<evidence type="ECO:0000256" key="14">
    <source>
        <dbReference type="ARBA" id="ARBA00023242"/>
    </source>
</evidence>
<dbReference type="InterPro" id="IPR057842">
    <property type="entry name" value="WH_MER3"/>
</dbReference>
<dbReference type="CDD" id="cd18022">
    <property type="entry name" value="DEXHc_ASCC3_2"/>
    <property type="match status" value="1"/>
</dbReference>
<dbReference type="Gene3D" id="1.10.3380.10">
    <property type="entry name" value="Sec63 N-terminal domain-like domain"/>
    <property type="match status" value="2"/>
</dbReference>
<dbReference type="GO" id="GO:0180022">
    <property type="term" value="C:RQC-trigger complex"/>
    <property type="evidence" value="ECO:0007669"/>
    <property type="project" value="UniProtKB-ARBA"/>
</dbReference>
<dbReference type="FunCoup" id="A0A3P8W0L8">
    <property type="interactions" value="1483"/>
</dbReference>
<organism evidence="21 22">
    <name type="scientific">Cynoglossus semilaevis</name>
    <name type="common">Tongue sole</name>
    <dbReference type="NCBI Taxonomy" id="244447"/>
    <lineage>
        <taxon>Eukaryota</taxon>
        <taxon>Metazoa</taxon>
        <taxon>Chordata</taxon>
        <taxon>Craniata</taxon>
        <taxon>Vertebrata</taxon>
        <taxon>Euteleostomi</taxon>
        <taxon>Actinopterygii</taxon>
        <taxon>Neopterygii</taxon>
        <taxon>Teleostei</taxon>
        <taxon>Neoteleostei</taxon>
        <taxon>Acanthomorphata</taxon>
        <taxon>Carangaria</taxon>
        <taxon>Pleuronectiformes</taxon>
        <taxon>Pleuronectoidei</taxon>
        <taxon>Cynoglossidae</taxon>
        <taxon>Cynoglossinae</taxon>
        <taxon>Cynoglossus</taxon>
    </lineage>
</organism>
<evidence type="ECO:0000256" key="8">
    <source>
        <dbReference type="ARBA" id="ARBA00022763"/>
    </source>
</evidence>